<reference evidence="1 2" key="1">
    <citation type="submission" date="2020-01" db="EMBL/GenBank/DDBJ databases">
        <title>Genome sequence of Arachis hypogaea, cultivar Shitouqi.</title>
        <authorList>
            <person name="Zhuang W."/>
            <person name="Chen H."/>
            <person name="Varshney R."/>
            <person name="Wang D."/>
            <person name="Ming R."/>
        </authorList>
    </citation>
    <scope>NUCLEOTIDE SEQUENCE [LARGE SCALE GENOMIC DNA]</scope>
    <source>
        <tissue evidence="1">Young leaf</tissue>
    </source>
</reference>
<dbReference type="Proteomes" id="UP000464620">
    <property type="component" value="Chromosome B09"/>
</dbReference>
<dbReference type="AlphaFoldDB" id="A0A6B9V7J9"/>
<accession>A0A6B9V7J9</accession>
<protein>
    <submittedName>
        <fullName evidence="1">Uncharacterized protein</fullName>
    </submittedName>
</protein>
<dbReference type="EMBL" id="CP031001">
    <property type="protein sequence ID" value="QHN77369.1"/>
    <property type="molecule type" value="Genomic_DNA"/>
</dbReference>
<organism evidence="1 2">
    <name type="scientific">Arachis hypogaea</name>
    <name type="common">Peanut</name>
    <dbReference type="NCBI Taxonomy" id="3818"/>
    <lineage>
        <taxon>Eukaryota</taxon>
        <taxon>Viridiplantae</taxon>
        <taxon>Streptophyta</taxon>
        <taxon>Embryophyta</taxon>
        <taxon>Tracheophyta</taxon>
        <taxon>Spermatophyta</taxon>
        <taxon>Magnoliopsida</taxon>
        <taxon>eudicotyledons</taxon>
        <taxon>Gunneridae</taxon>
        <taxon>Pentapetalae</taxon>
        <taxon>rosids</taxon>
        <taxon>fabids</taxon>
        <taxon>Fabales</taxon>
        <taxon>Fabaceae</taxon>
        <taxon>Papilionoideae</taxon>
        <taxon>50 kb inversion clade</taxon>
        <taxon>dalbergioids sensu lato</taxon>
        <taxon>Dalbergieae</taxon>
        <taxon>Pterocarpus clade</taxon>
        <taxon>Arachis</taxon>
    </lineage>
</organism>
<proteinExistence type="predicted"/>
<evidence type="ECO:0000313" key="2">
    <source>
        <dbReference type="Proteomes" id="UP000464620"/>
    </source>
</evidence>
<evidence type="ECO:0000313" key="1">
    <source>
        <dbReference type="EMBL" id="QHN77369.1"/>
    </source>
</evidence>
<sequence length="66" mass="7363">MAHFIFICTSSAEHCAQDMAKTPRECGSGSKVSWMNLLQLLCNSSALVGCLLELFQEKLMKQLQLQ</sequence>
<name>A0A6B9V7J9_ARAHY</name>
<gene>
    <name evidence="1" type="ORF">DS421_19g652090</name>
</gene>